<evidence type="ECO:0000313" key="3">
    <source>
        <dbReference type="WBParaSite" id="ALUE_0000371401-mRNA-1"/>
    </source>
</evidence>
<dbReference type="AlphaFoldDB" id="A0A0M3HPC4"/>
<accession>A0A0M3HPC4</accession>
<evidence type="ECO:0000313" key="2">
    <source>
        <dbReference type="Proteomes" id="UP000036681"/>
    </source>
</evidence>
<feature type="region of interest" description="Disordered" evidence="1">
    <location>
        <begin position="1"/>
        <end position="30"/>
    </location>
</feature>
<dbReference type="WBParaSite" id="ALUE_0000371401-mRNA-1">
    <property type="protein sequence ID" value="ALUE_0000371401-mRNA-1"/>
    <property type="gene ID" value="ALUE_0000371401"/>
</dbReference>
<proteinExistence type="predicted"/>
<reference evidence="3" key="1">
    <citation type="submission" date="2017-02" db="UniProtKB">
        <authorList>
            <consortium name="WormBaseParasite"/>
        </authorList>
    </citation>
    <scope>IDENTIFICATION</scope>
</reference>
<dbReference type="Proteomes" id="UP000036681">
    <property type="component" value="Unplaced"/>
</dbReference>
<evidence type="ECO:0000256" key="1">
    <source>
        <dbReference type="SAM" id="MobiDB-lite"/>
    </source>
</evidence>
<protein>
    <submittedName>
        <fullName evidence="3">Uncharacterized protein</fullName>
    </submittedName>
</protein>
<sequence length="75" mass="7891">MNAVRGSDASDENGSASVSVDVPSTHKRRSEEITAIRHVAASENAGINSLSTQLMPLTTKAFEKNTEEAGTSELS</sequence>
<name>A0A0M3HPC4_ASCLU</name>
<organism evidence="2 3">
    <name type="scientific">Ascaris lumbricoides</name>
    <name type="common">Giant roundworm</name>
    <dbReference type="NCBI Taxonomy" id="6252"/>
    <lineage>
        <taxon>Eukaryota</taxon>
        <taxon>Metazoa</taxon>
        <taxon>Ecdysozoa</taxon>
        <taxon>Nematoda</taxon>
        <taxon>Chromadorea</taxon>
        <taxon>Rhabditida</taxon>
        <taxon>Spirurina</taxon>
        <taxon>Ascaridomorpha</taxon>
        <taxon>Ascaridoidea</taxon>
        <taxon>Ascarididae</taxon>
        <taxon>Ascaris</taxon>
    </lineage>
</organism>
<keyword evidence="2" id="KW-1185">Reference proteome</keyword>